<gene>
    <name evidence="1" type="ORF">SAMN02745134_03922</name>
</gene>
<evidence type="ECO:0000313" key="2">
    <source>
        <dbReference type="Proteomes" id="UP000192468"/>
    </source>
</evidence>
<name>A0A1W1XZV9_9CLOT</name>
<keyword evidence="2" id="KW-1185">Reference proteome</keyword>
<accession>A0A1W1XZV9</accession>
<organism evidence="1 2">
    <name type="scientific">Clostridium acidisoli DSM 12555</name>
    <dbReference type="NCBI Taxonomy" id="1121291"/>
    <lineage>
        <taxon>Bacteria</taxon>
        <taxon>Bacillati</taxon>
        <taxon>Bacillota</taxon>
        <taxon>Clostridia</taxon>
        <taxon>Eubacteriales</taxon>
        <taxon>Clostridiaceae</taxon>
        <taxon>Clostridium</taxon>
    </lineage>
</organism>
<sequence length="108" mass="12691">MIQFNEKTLKIGQREIELEYSIKKVVEYKNLIVVLYYDNEIIPNNVIAFDLQGNQLWKVNDILCIKKPTGNVDIIKVSENAIRIISDLSIAFEIDVYKKELIKKDYLR</sequence>
<protein>
    <submittedName>
        <fullName evidence="1">Uncharacterized protein</fullName>
    </submittedName>
</protein>
<proteinExistence type="predicted"/>
<reference evidence="1 2" key="1">
    <citation type="submission" date="2017-04" db="EMBL/GenBank/DDBJ databases">
        <authorList>
            <person name="Afonso C.L."/>
            <person name="Miller P.J."/>
            <person name="Scott M.A."/>
            <person name="Spackman E."/>
            <person name="Goraichik I."/>
            <person name="Dimitrov K.M."/>
            <person name="Suarez D.L."/>
            <person name="Swayne D.E."/>
        </authorList>
    </citation>
    <scope>NUCLEOTIDE SEQUENCE [LARGE SCALE GENOMIC DNA]</scope>
    <source>
        <strain evidence="1 2">DSM 12555</strain>
    </source>
</reference>
<dbReference type="OrthoDB" id="1923886at2"/>
<evidence type="ECO:0000313" key="1">
    <source>
        <dbReference type="EMBL" id="SMC29500.1"/>
    </source>
</evidence>
<dbReference type="EMBL" id="FWXH01000048">
    <property type="protein sequence ID" value="SMC29500.1"/>
    <property type="molecule type" value="Genomic_DNA"/>
</dbReference>
<dbReference type="Proteomes" id="UP000192468">
    <property type="component" value="Unassembled WGS sequence"/>
</dbReference>
<dbReference type="AlphaFoldDB" id="A0A1W1XZV9"/>
<dbReference type="InterPro" id="IPR058263">
    <property type="entry name" value="DUF7957"/>
</dbReference>
<dbReference type="RefSeq" id="WP_084117875.1">
    <property type="nucleotide sequence ID" value="NZ_FWXH01000048.1"/>
</dbReference>
<dbReference type="Pfam" id="PF25857">
    <property type="entry name" value="DUF7957"/>
    <property type="match status" value="1"/>
</dbReference>